<evidence type="ECO:0000313" key="6">
    <source>
        <dbReference type="Proteomes" id="UP001308005"/>
    </source>
</evidence>
<dbReference type="PANTHER" id="PTHR10173:SF57">
    <property type="entry name" value="PEPTIDE-METHIONINE (R)-S-OXIDE REDUCTASE"/>
    <property type="match status" value="1"/>
</dbReference>
<dbReference type="InterPro" id="IPR011057">
    <property type="entry name" value="Mss4-like_sf"/>
</dbReference>
<dbReference type="SUPFAM" id="SSF51316">
    <property type="entry name" value="Mss4-like"/>
    <property type="match status" value="1"/>
</dbReference>
<evidence type="ECO:0000313" key="5">
    <source>
        <dbReference type="EMBL" id="MEB4591215.1"/>
    </source>
</evidence>
<dbReference type="PANTHER" id="PTHR10173">
    <property type="entry name" value="METHIONINE SULFOXIDE REDUCTASE"/>
    <property type="match status" value="1"/>
</dbReference>
<dbReference type="InterPro" id="IPR006311">
    <property type="entry name" value="TAT_signal"/>
</dbReference>
<keyword evidence="6" id="KW-1185">Reference proteome</keyword>
<organism evidence="5 6">
    <name type="scientific">Candidatus Thiothrix phosphatis</name>
    <dbReference type="NCBI Taxonomy" id="3112415"/>
    <lineage>
        <taxon>Bacteria</taxon>
        <taxon>Pseudomonadati</taxon>
        <taxon>Pseudomonadota</taxon>
        <taxon>Gammaproteobacteria</taxon>
        <taxon>Thiotrichales</taxon>
        <taxon>Thiotrichaceae</taxon>
        <taxon>Thiothrix</taxon>
    </lineage>
</organism>
<dbReference type="InterPro" id="IPR028427">
    <property type="entry name" value="Met_Sox_Rdtase_MsrB"/>
</dbReference>
<dbReference type="NCBIfam" id="TIGR00357">
    <property type="entry name" value="peptide-methionine (R)-S-oxide reductase MsrB"/>
    <property type="match status" value="1"/>
</dbReference>
<comment type="caution">
    <text evidence="5">The sequence shown here is derived from an EMBL/GenBank/DDBJ whole genome shotgun (WGS) entry which is preliminary data.</text>
</comment>
<dbReference type="EMBL" id="JAYMYJ010000090">
    <property type="protein sequence ID" value="MEB4591215.1"/>
    <property type="molecule type" value="Genomic_DNA"/>
</dbReference>
<evidence type="ECO:0000259" key="4">
    <source>
        <dbReference type="PROSITE" id="PS51790"/>
    </source>
</evidence>
<dbReference type="PROSITE" id="PS51318">
    <property type="entry name" value="TAT"/>
    <property type="match status" value="1"/>
</dbReference>
<proteinExistence type="predicted"/>
<evidence type="ECO:0000256" key="1">
    <source>
        <dbReference type="ARBA" id="ARBA00012499"/>
    </source>
</evidence>
<protein>
    <recommendedName>
        <fullName evidence="1">peptide-methionine (R)-S-oxide reductase</fullName>
        <ecNumber evidence="1">1.8.4.12</ecNumber>
    </recommendedName>
</protein>
<dbReference type="Pfam" id="PF01641">
    <property type="entry name" value="SelR"/>
    <property type="match status" value="1"/>
</dbReference>
<dbReference type="GO" id="GO:0033743">
    <property type="term" value="F:peptide-methionine (R)-S-oxide reductase activity"/>
    <property type="evidence" value="ECO:0007669"/>
    <property type="project" value="UniProtKB-EC"/>
</dbReference>
<dbReference type="RefSeq" id="WP_324694657.1">
    <property type="nucleotide sequence ID" value="NZ_JAYMYJ010000090.1"/>
</dbReference>
<evidence type="ECO:0000256" key="3">
    <source>
        <dbReference type="ARBA" id="ARBA00048488"/>
    </source>
</evidence>
<comment type="catalytic activity">
    <reaction evidence="3">
        <text>L-methionyl-[protein] + [thioredoxin]-disulfide + H2O = L-methionyl-(R)-S-oxide-[protein] + [thioredoxin]-dithiol</text>
        <dbReference type="Rhea" id="RHEA:24164"/>
        <dbReference type="Rhea" id="RHEA-COMP:10698"/>
        <dbReference type="Rhea" id="RHEA-COMP:10700"/>
        <dbReference type="Rhea" id="RHEA-COMP:12313"/>
        <dbReference type="Rhea" id="RHEA-COMP:12314"/>
        <dbReference type="ChEBI" id="CHEBI:15377"/>
        <dbReference type="ChEBI" id="CHEBI:16044"/>
        <dbReference type="ChEBI" id="CHEBI:29950"/>
        <dbReference type="ChEBI" id="CHEBI:45764"/>
        <dbReference type="ChEBI" id="CHEBI:50058"/>
        <dbReference type="EC" id="1.8.4.12"/>
    </reaction>
</comment>
<dbReference type="EC" id="1.8.4.12" evidence="1"/>
<sequence length="180" mass="20166">MKQQQHFTQALAPARRDFLKHALTLGLVAGSGYGISRLVLHSKPLQAAETESFEIQHTLEEWRKLLTPQQFSIMREQGTETPFSSPLLHEKRTGVFHCAACDLPLYDSSTKYDSGTGWPSFYAARDEAVGTEEDRSLFMLRTEVHCRRCGGHLGHVFDDGPQPTGKRHCINGVALRFVPA</sequence>
<accession>A0ABU6CWQ6</accession>
<keyword evidence="2 5" id="KW-0560">Oxidoreductase</keyword>
<reference evidence="6" key="1">
    <citation type="submission" date="2023-07" db="EMBL/GenBank/DDBJ databases">
        <title>The carbon used by Thiothrix.</title>
        <authorList>
            <person name="Chen L."/>
        </authorList>
    </citation>
    <scope>NUCLEOTIDE SEQUENCE [LARGE SCALE GENOMIC DNA]</scope>
</reference>
<name>A0ABU6CWQ6_9GAMM</name>
<gene>
    <name evidence="5" type="primary">msrB</name>
    <name evidence="5" type="ORF">VSS37_09515</name>
</gene>
<dbReference type="PROSITE" id="PS51790">
    <property type="entry name" value="MSRB"/>
    <property type="match status" value="1"/>
</dbReference>
<dbReference type="Proteomes" id="UP001308005">
    <property type="component" value="Unassembled WGS sequence"/>
</dbReference>
<dbReference type="Gene3D" id="2.170.150.20">
    <property type="entry name" value="Peptide methionine sulfoxide reductase"/>
    <property type="match status" value="1"/>
</dbReference>
<feature type="domain" description="MsrB" evidence="4">
    <location>
        <begin position="59"/>
        <end position="180"/>
    </location>
</feature>
<dbReference type="InterPro" id="IPR002579">
    <property type="entry name" value="Met_Sox_Rdtase_MsrB_dom"/>
</dbReference>
<evidence type="ECO:0000256" key="2">
    <source>
        <dbReference type="ARBA" id="ARBA00023002"/>
    </source>
</evidence>